<proteinExistence type="predicted"/>
<feature type="transmembrane region" description="Helical" evidence="1">
    <location>
        <begin position="383"/>
        <end position="401"/>
    </location>
</feature>
<keyword evidence="1" id="KW-0472">Membrane</keyword>
<feature type="transmembrane region" description="Helical" evidence="1">
    <location>
        <begin position="247"/>
        <end position="269"/>
    </location>
</feature>
<feature type="transmembrane region" description="Helical" evidence="1">
    <location>
        <begin position="861"/>
        <end position="881"/>
    </location>
</feature>
<evidence type="ECO:0008006" key="4">
    <source>
        <dbReference type="Google" id="ProtNLM"/>
    </source>
</evidence>
<evidence type="ECO:0000313" key="2">
    <source>
        <dbReference type="EMBL" id="OGE72242.1"/>
    </source>
</evidence>
<feature type="transmembrane region" description="Helical" evidence="1">
    <location>
        <begin position="90"/>
        <end position="109"/>
    </location>
</feature>
<feature type="transmembrane region" description="Helical" evidence="1">
    <location>
        <begin position="129"/>
        <end position="157"/>
    </location>
</feature>
<feature type="transmembrane region" description="Helical" evidence="1">
    <location>
        <begin position="211"/>
        <end position="235"/>
    </location>
</feature>
<dbReference type="Proteomes" id="UP000177057">
    <property type="component" value="Unassembled WGS sequence"/>
</dbReference>
<comment type="caution">
    <text evidence="2">The sequence shown here is derived from an EMBL/GenBank/DDBJ whole genome shotgun (WGS) entry which is preliminary data.</text>
</comment>
<feature type="transmembrane region" description="Helical" evidence="1">
    <location>
        <begin position="64"/>
        <end position="83"/>
    </location>
</feature>
<accession>A0A1F5N3V9</accession>
<dbReference type="STRING" id="1797794.A3H40_02580"/>
<gene>
    <name evidence="2" type="ORF">A3H40_02580</name>
</gene>
<feature type="transmembrane region" description="Helical" evidence="1">
    <location>
        <begin position="281"/>
        <end position="300"/>
    </location>
</feature>
<feature type="transmembrane region" description="Helical" evidence="1">
    <location>
        <begin position="7"/>
        <end position="23"/>
    </location>
</feature>
<feature type="transmembrane region" description="Helical" evidence="1">
    <location>
        <begin position="307"/>
        <end position="325"/>
    </location>
</feature>
<sequence>MNSKRSILLLIVVLSIVFWNWFLPGPKVANDFPIISESLLKSSMNFPFVWSESGAEGLGEYSTFFLWSWPTSFISGMLANVGLGFNVVETAFLFIPFLLIGCVGIWKFLESIYLTNAAKFVASFFYLTTTYVLLLIDGGQLSIALAYAWFPIAFLAVEKSIKGGFNKKILAGLAVSILGFFDFRFIYVLLLLSLALFFYQLLFDPKKRTSLFFGWISSGVIIGIIVTGLNAYWLLPLFKAPISSGTYVFFTQTSFLNLINLGHSILLLAPHWFKNIFGNITTLRPEFIFIPILVFLAPILRPKNPVVGFWLLVSIFSIFLTKGSSEPLSVTYPWLFSHIPGFSLFRDSTKFFFVEALAYSVLLGITTDEILKKTIKFPKLKIFFLILLSSYFIFLVRPVWFGQMTGTFSEPSFQQEFAGLSQFIEKDKNFSRVFWIPSFPSLGYSSKIHPRVEAARLVQRRPFAIGTKGTYEMFNFLREAPFMGEIFDVAGIGYIAYPYLDQKRDNLNPDNIKYYYTFLDQLSKRPWLSNIENSPVPILKTEQHQDRFFIVPNIWWVIGSDSIYNEATKSVELKLAKNGLIFAEEYAGLGKRLDELPEAKIILNGKSLTDLAASFIKAEDLIFPARQLMFDPDKVSGWWKREGKDLIAWRYFLKTKYGIDNQDFGLGGGWAIGEGSLKLKVKSEKLKKDTILLARAMESSRSGLLKFYQNDQKIGEVSTQVQTGTNVHWFEVGQLNQDGAELEIESFGDINVVNVLVVLDKDEWVSYQNRTQQLTGRIVNFDEIFTQSDNNPAVTYQQINPTKYKVNVNHLTQTAFLVFSQNYDGFWKMNGQSPLPVYSLLNGFRITGDGEYLIEFEPQKYVYPGLIVSGLTLAVLVILLLI</sequence>
<feature type="transmembrane region" description="Helical" evidence="1">
    <location>
        <begin position="169"/>
        <end position="199"/>
    </location>
</feature>
<feature type="transmembrane region" description="Helical" evidence="1">
    <location>
        <begin position="351"/>
        <end position="371"/>
    </location>
</feature>
<keyword evidence="1" id="KW-0812">Transmembrane</keyword>
<protein>
    <recommendedName>
        <fullName evidence="4">Membrane protein 6-pyruvoyl-tetrahydropterin synthase-related domain-containing protein</fullName>
    </recommendedName>
</protein>
<dbReference type="AlphaFoldDB" id="A0A1F5N3V9"/>
<name>A0A1F5N3V9_9BACT</name>
<evidence type="ECO:0000256" key="1">
    <source>
        <dbReference type="SAM" id="Phobius"/>
    </source>
</evidence>
<keyword evidence="1" id="KW-1133">Transmembrane helix</keyword>
<reference evidence="2 3" key="1">
    <citation type="journal article" date="2016" name="Nat. Commun.">
        <title>Thousands of microbial genomes shed light on interconnected biogeochemical processes in an aquifer system.</title>
        <authorList>
            <person name="Anantharaman K."/>
            <person name="Brown C.T."/>
            <person name="Hug L.A."/>
            <person name="Sharon I."/>
            <person name="Castelle C.J."/>
            <person name="Probst A.J."/>
            <person name="Thomas B.C."/>
            <person name="Singh A."/>
            <person name="Wilkins M.J."/>
            <person name="Karaoz U."/>
            <person name="Brodie E.L."/>
            <person name="Williams K.H."/>
            <person name="Hubbard S.S."/>
            <person name="Banfield J.F."/>
        </authorList>
    </citation>
    <scope>NUCLEOTIDE SEQUENCE [LARGE SCALE GENOMIC DNA]</scope>
</reference>
<evidence type="ECO:0000313" key="3">
    <source>
        <dbReference type="Proteomes" id="UP000177057"/>
    </source>
</evidence>
<organism evidence="2 3">
    <name type="scientific">Candidatus Daviesbacteria bacterium RIFCSPLOWO2_02_FULL_38_15</name>
    <dbReference type="NCBI Taxonomy" id="1797794"/>
    <lineage>
        <taxon>Bacteria</taxon>
        <taxon>Candidatus Daviesiibacteriota</taxon>
    </lineage>
</organism>
<dbReference type="EMBL" id="MFDV01000010">
    <property type="protein sequence ID" value="OGE72242.1"/>
    <property type="molecule type" value="Genomic_DNA"/>
</dbReference>